<dbReference type="InterPro" id="IPR031157">
    <property type="entry name" value="G_TR_CS"/>
</dbReference>
<dbReference type="NCBIfam" id="NF009372">
    <property type="entry name" value="PRK12735.1"/>
    <property type="match status" value="1"/>
</dbReference>
<dbReference type="Pfam" id="PF00009">
    <property type="entry name" value="GTP_EFTU"/>
    <property type="match status" value="1"/>
</dbReference>
<dbReference type="AlphaFoldDB" id="A0A927MHH1"/>
<keyword evidence="4 10" id="KW-0251">Elongation factor</keyword>
<dbReference type="InterPro" id="IPR009001">
    <property type="entry name" value="Transl_elong_EF1A/Init_IF2_C"/>
</dbReference>
<gene>
    <name evidence="10" type="primary">tuf</name>
    <name evidence="12" type="ORF">H4683_000191</name>
</gene>
<dbReference type="RefSeq" id="WP_192596947.1">
    <property type="nucleotide sequence ID" value="NZ_JADBEL010000001.1"/>
</dbReference>
<feature type="binding site" evidence="10">
    <location>
        <position position="26"/>
    </location>
    <ligand>
        <name>Mg(2+)</name>
        <dbReference type="ChEBI" id="CHEBI:18420"/>
    </ligand>
</feature>
<dbReference type="GO" id="GO:0005525">
    <property type="term" value="F:GTP binding"/>
    <property type="evidence" value="ECO:0007669"/>
    <property type="project" value="UniProtKB-UniRule"/>
</dbReference>
<dbReference type="SUPFAM" id="SSF50465">
    <property type="entry name" value="EF-Tu/eEF-1alpha/eIF2-gamma C-terminal domain"/>
    <property type="match status" value="1"/>
</dbReference>
<dbReference type="InterPro" id="IPR027417">
    <property type="entry name" value="P-loop_NTPase"/>
</dbReference>
<dbReference type="HAMAP" id="MF_00118_B">
    <property type="entry name" value="EF_Tu_B"/>
    <property type="match status" value="1"/>
</dbReference>
<dbReference type="InterPro" id="IPR004541">
    <property type="entry name" value="Transl_elong_EFTu/EF1A_bac/org"/>
</dbReference>
<evidence type="ECO:0000256" key="9">
    <source>
        <dbReference type="ARBA" id="ARBA00029554"/>
    </source>
</evidence>
<evidence type="ECO:0000256" key="1">
    <source>
        <dbReference type="ARBA" id="ARBA00007249"/>
    </source>
</evidence>
<dbReference type="CDD" id="cd03707">
    <property type="entry name" value="EFTU_III"/>
    <property type="match status" value="1"/>
</dbReference>
<evidence type="ECO:0000256" key="5">
    <source>
        <dbReference type="ARBA" id="ARBA00022801"/>
    </source>
</evidence>
<dbReference type="Pfam" id="PF03143">
    <property type="entry name" value="GTP_EFTU_D3"/>
    <property type="match status" value="1"/>
</dbReference>
<evidence type="ECO:0000256" key="8">
    <source>
        <dbReference type="ARBA" id="ARBA00023134"/>
    </source>
</evidence>
<keyword evidence="3 10" id="KW-0547">Nucleotide-binding</keyword>
<dbReference type="EC" id="3.6.5.3" evidence="10"/>
<dbReference type="NCBIfam" id="NF000766">
    <property type="entry name" value="PRK00049.1"/>
    <property type="match status" value="1"/>
</dbReference>
<dbReference type="InterPro" id="IPR005225">
    <property type="entry name" value="Small_GTP-bd"/>
</dbReference>
<organism evidence="12 13">
    <name type="scientific">Sporosarcina limicola</name>
    <dbReference type="NCBI Taxonomy" id="34101"/>
    <lineage>
        <taxon>Bacteria</taxon>
        <taxon>Bacillati</taxon>
        <taxon>Bacillota</taxon>
        <taxon>Bacilli</taxon>
        <taxon>Bacillales</taxon>
        <taxon>Caryophanaceae</taxon>
        <taxon>Sporosarcina</taxon>
    </lineage>
</organism>
<dbReference type="GO" id="GO:0003924">
    <property type="term" value="F:GTPase activity"/>
    <property type="evidence" value="ECO:0007669"/>
    <property type="project" value="UniProtKB-UniRule"/>
</dbReference>
<dbReference type="Gene3D" id="2.40.30.10">
    <property type="entry name" value="Translation factors"/>
    <property type="match status" value="2"/>
</dbReference>
<comment type="subunit">
    <text evidence="10">Monomer.</text>
</comment>
<dbReference type="FunFam" id="2.40.30.10:FF:000001">
    <property type="entry name" value="Elongation factor Tu"/>
    <property type="match status" value="1"/>
</dbReference>
<evidence type="ECO:0000256" key="4">
    <source>
        <dbReference type="ARBA" id="ARBA00022768"/>
    </source>
</evidence>
<evidence type="ECO:0000256" key="6">
    <source>
        <dbReference type="ARBA" id="ARBA00022842"/>
    </source>
</evidence>
<dbReference type="GO" id="GO:0005829">
    <property type="term" value="C:cytosol"/>
    <property type="evidence" value="ECO:0007669"/>
    <property type="project" value="TreeGrafter"/>
</dbReference>
<sequence length="395" mass="43213">MGKEKFDRSKQHANVGTIGHVDHGKTTLTAAIATVLAKRLGGTAASYADVDNAPEEKERGITINTSHVEYETETRHYAHVDCPGHADYVKNMITGAAQMDGGILVVSAADGPMPQTREHILLSRQVGVPHLVVFMNKCDMVDDEELLELVEMEIRDLLSEYDFPGDDIPVIKGSALKALEGEEAWEDKIMELMKAVDEYIPTPPRDTEKPFMMPVEDVFSITGRGTVATGRVERGVVKVGDVVDIIGIIEEPKSTTVTGVEMFRKLLDYAEAGDNIGALLRGVAREDIQRGQVLAKPGTIIPHTEFTSEVYVLSKEEGGRHTPFFSNYRPQFYFRTTDVTGVIELPEGVEMVMPGDNIEMTVKLIAPIALEEGTKFSIREGGRTVGAGVVATITK</sequence>
<feature type="binding site" evidence="10">
    <location>
        <begin position="19"/>
        <end position="26"/>
    </location>
    <ligand>
        <name>GTP</name>
        <dbReference type="ChEBI" id="CHEBI:37565"/>
    </ligand>
</feature>
<evidence type="ECO:0000256" key="3">
    <source>
        <dbReference type="ARBA" id="ARBA00022741"/>
    </source>
</evidence>
<proteinExistence type="inferred from homology"/>
<dbReference type="InterPro" id="IPR009000">
    <property type="entry name" value="Transl_B-barrel_sf"/>
</dbReference>
<accession>A0A927MHH1</accession>
<dbReference type="SUPFAM" id="SSF50447">
    <property type="entry name" value="Translation proteins"/>
    <property type="match status" value="1"/>
</dbReference>
<keyword evidence="5 10" id="KW-0378">Hydrolase</keyword>
<dbReference type="GO" id="GO:0003746">
    <property type="term" value="F:translation elongation factor activity"/>
    <property type="evidence" value="ECO:0007669"/>
    <property type="project" value="UniProtKB-UniRule"/>
</dbReference>
<dbReference type="InterPro" id="IPR033720">
    <property type="entry name" value="EFTU_2"/>
</dbReference>
<evidence type="ECO:0000313" key="13">
    <source>
        <dbReference type="Proteomes" id="UP000658225"/>
    </source>
</evidence>
<comment type="similarity">
    <text evidence="1 10">Belongs to the TRAFAC class translation factor GTPase superfamily. Classic translation factor GTPase family. EF-Tu/EF-1A subfamily.</text>
</comment>
<comment type="caution">
    <text evidence="12">The sequence shown here is derived from an EMBL/GenBank/DDBJ whole genome shotgun (WGS) entry which is preliminary data.</text>
</comment>
<dbReference type="PROSITE" id="PS51722">
    <property type="entry name" value="G_TR_2"/>
    <property type="match status" value="1"/>
</dbReference>
<evidence type="ECO:0000259" key="11">
    <source>
        <dbReference type="PROSITE" id="PS51722"/>
    </source>
</evidence>
<dbReference type="InterPro" id="IPR004160">
    <property type="entry name" value="Transl_elong_EFTu/EF1A_C"/>
</dbReference>
<dbReference type="FunFam" id="3.40.50.300:FF:000003">
    <property type="entry name" value="Elongation factor Tu"/>
    <property type="match status" value="1"/>
</dbReference>
<evidence type="ECO:0000256" key="10">
    <source>
        <dbReference type="HAMAP-Rule" id="MF_00118"/>
    </source>
</evidence>
<dbReference type="Proteomes" id="UP000658225">
    <property type="component" value="Unassembled WGS sequence"/>
</dbReference>
<comment type="catalytic activity">
    <reaction evidence="10">
        <text>GTP + H2O = GDP + phosphate + H(+)</text>
        <dbReference type="Rhea" id="RHEA:19669"/>
        <dbReference type="ChEBI" id="CHEBI:15377"/>
        <dbReference type="ChEBI" id="CHEBI:15378"/>
        <dbReference type="ChEBI" id="CHEBI:37565"/>
        <dbReference type="ChEBI" id="CHEBI:43474"/>
        <dbReference type="ChEBI" id="CHEBI:58189"/>
        <dbReference type="EC" id="3.6.5.3"/>
    </reaction>
</comment>
<dbReference type="NCBIfam" id="NF009373">
    <property type="entry name" value="PRK12736.1"/>
    <property type="match status" value="1"/>
</dbReference>
<dbReference type="Pfam" id="PF03144">
    <property type="entry name" value="GTP_EFTU_D2"/>
    <property type="match status" value="1"/>
</dbReference>
<keyword evidence="2 10" id="KW-0963">Cytoplasm</keyword>
<dbReference type="PANTHER" id="PTHR43721:SF22">
    <property type="entry name" value="ELONGATION FACTOR TU, MITOCHONDRIAL"/>
    <property type="match status" value="1"/>
</dbReference>
<dbReference type="PROSITE" id="PS00301">
    <property type="entry name" value="G_TR_1"/>
    <property type="match status" value="1"/>
</dbReference>
<dbReference type="Gene3D" id="3.40.50.300">
    <property type="entry name" value="P-loop containing nucleotide triphosphate hydrolases"/>
    <property type="match status" value="1"/>
</dbReference>
<dbReference type="SUPFAM" id="SSF52540">
    <property type="entry name" value="P-loop containing nucleoside triphosphate hydrolases"/>
    <property type="match status" value="1"/>
</dbReference>
<dbReference type="GO" id="GO:0000287">
    <property type="term" value="F:magnesium ion binding"/>
    <property type="evidence" value="ECO:0007669"/>
    <property type="project" value="UniProtKB-UniRule"/>
</dbReference>
<evidence type="ECO:0000313" key="12">
    <source>
        <dbReference type="EMBL" id="MBE1553122.1"/>
    </source>
</evidence>
<dbReference type="NCBIfam" id="TIGR00231">
    <property type="entry name" value="small_GTP"/>
    <property type="match status" value="1"/>
</dbReference>
<dbReference type="PRINTS" id="PR00315">
    <property type="entry name" value="ELONGATNFCT"/>
</dbReference>
<keyword evidence="8 10" id="KW-0342">GTP-binding</keyword>
<dbReference type="InterPro" id="IPR000795">
    <property type="entry name" value="T_Tr_GTP-bd_dom"/>
</dbReference>
<keyword evidence="13" id="KW-1185">Reference proteome</keyword>
<dbReference type="InterPro" id="IPR041709">
    <property type="entry name" value="EF-Tu_GTP-bd"/>
</dbReference>
<dbReference type="PANTHER" id="PTHR43721">
    <property type="entry name" value="ELONGATION FACTOR TU-RELATED"/>
    <property type="match status" value="1"/>
</dbReference>
<keyword evidence="7 10" id="KW-0648">Protein biosynthesis</keyword>
<comment type="function">
    <text evidence="10">GTP hydrolase that promotes the GTP-dependent binding of aminoacyl-tRNA to the A-site of ribosomes during protein biosynthesis.</text>
</comment>
<feature type="domain" description="Tr-type G" evidence="11">
    <location>
        <begin position="10"/>
        <end position="204"/>
    </location>
</feature>
<feature type="binding site" evidence="10">
    <location>
        <begin position="81"/>
        <end position="85"/>
    </location>
    <ligand>
        <name>GTP</name>
        <dbReference type="ChEBI" id="CHEBI:37565"/>
    </ligand>
</feature>
<dbReference type="CDD" id="cd01884">
    <property type="entry name" value="EF_Tu"/>
    <property type="match status" value="1"/>
</dbReference>
<dbReference type="InterPro" id="IPR004161">
    <property type="entry name" value="EFTu-like_2"/>
</dbReference>
<dbReference type="NCBIfam" id="TIGR00485">
    <property type="entry name" value="EF-Tu"/>
    <property type="match status" value="1"/>
</dbReference>
<protein>
    <recommendedName>
        <fullName evidence="9 10">Elongation factor Tu</fullName>
        <shortName evidence="10">EF-Tu</shortName>
        <ecNumber evidence="10">3.6.5.3</ecNumber>
    </recommendedName>
</protein>
<keyword evidence="6 10" id="KW-0460">Magnesium</keyword>
<comment type="subcellular location">
    <subcellularLocation>
        <location evidence="10">Cytoplasm</location>
    </subcellularLocation>
</comment>
<reference evidence="12" key="1">
    <citation type="submission" date="2020-10" db="EMBL/GenBank/DDBJ databases">
        <title>Genomic Encyclopedia of Type Strains, Phase IV (KMG-IV): sequencing the most valuable type-strain genomes for metagenomic binning, comparative biology and taxonomic classification.</title>
        <authorList>
            <person name="Goeker M."/>
        </authorList>
    </citation>
    <scope>NUCLEOTIDE SEQUENCE</scope>
    <source>
        <strain evidence="12">DSM 13886</strain>
    </source>
</reference>
<feature type="binding site" evidence="10">
    <location>
        <begin position="136"/>
        <end position="139"/>
    </location>
    <ligand>
        <name>GTP</name>
        <dbReference type="ChEBI" id="CHEBI:37565"/>
    </ligand>
</feature>
<dbReference type="EMBL" id="JADBEL010000001">
    <property type="protein sequence ID" value="MBE1553122.1"/>
    <property type="molecule type" value="Genomic_DNA"/>
</dbReference>
<evidence type="ECO:0000256" key="7">
    <source>
        <dbReference type="ARBA" id="ARBA00022917"/>
    </source>
</evidence>
<evidence type="ECO:0000256" key="2">
    <source>
        <dbReference type="ARBA" id="ARBA00022490"/>
    </source>
</evidence>
<name>A0A927MHH1_9BACL</name>
<keyword evidence="10" id="KW-0479">Metal-binding</keyword>
<dbReference type="CDD" id="cd03697">
    <property type="entry name" value="EFTU_II"/>
    <property type="match status" value="1"/>
</dbReference>
<dbReference type="InterPro" id="IPR050055">
    <property type="entry name" value="EF-Tu_GTPase"/>
</dbReference>